<dbReference type="Proteomes" id="UP000277294">
    <property type="component" value="Unassembled WGS sequence"/>
</dbReference>
<protein>
    <recommendedName>
        <fullName evidence="9">DNA 3'-5' helicase</fullName>
        <ecNumber evidence="9">5.6.2.4</ecNumber>
    </recommendedName>
    <alternativeName>
        <fullName evidence="10">DNA 3'-5' helicase II</fullName>
    </alternativeName>
</protein>
<evidence type="ECO:0000256" key="6">
    <source>
        <dbReference type="ARBA" id="ARBA00023125"/>
    </source>
</evidence>
<dbReference type="Pfam" id="PF13361">
    <property type="entry name" value="UvrD_C"/>
    <property type="match status" value="1"/>
</dbReference>
<dbReference type="Gene3D" id="1.10.486.10">
    <property type="entry name" value="PCRA, domain 4"/>
    <property type="match status" value="1"/>
</dbReference>
<evidence type="ECO:0000256" key="8">
    <source>
        <dbReference type="ARBA" id="ARBA00034617"/>
    </source>
</evidence>
<accession>A0A3P4AY22</accession>
<evidence type="ECO:0000313" key="16">
    <source>
        <dbReference type="Proteomes" id="UP000277294"/>
    </source>
</evidence>
<keyword evidence="4 12" id="KW-0347">Helicase</keyword>
<gene>
    <name evidence="15" type="primary">uvrD1</name>
    <name evidence="15" type="ORF">PIGHUM_01043</name>
</gene>
<keyword evidence="6" id="KW-0238">DNA-binding</keyword>
<dbReference type="GO" id="GO:0003677">
    <property type="term" value="F:DNA binding"/>
    <property type="evidence" value="ECO:0007669"/>
    <property type="project" value="UniProtKB-KW"/>
</dbReference>
<evidence type="ECO:0000313" key="15">
    <source>
        <dbReference type="EMBL" id="VCU68984.1"/>
    </source>
</evidence>
<dbReference type="InterPro" id="IPR013986">
    <property type="entry name" value="DExx_box_DNA_helicase_dom_sf"/>
</dbReference>
<feature type="domain" description="UvrD-like helicase C-terminal" evidence="14">
    <location>
        <begin position="313"/>
        <end position="603"/>
    </location>
</feature>
<evidence type="ECO:0000256" key="2">
    <source>
        <dbReference type="ARBA" id="ARBA00022741"/>
    </source>
</evidence>
<dbReference type="InterPro" id="IPR014016">
    <property type="entry name" value="UvrD-like_ATP-bd"/>
</dbReference>
<keyword evidence="7" id="KW-0413">Isomerase</keyword>
<keyword evidence="5 12" id="KW-0067">ATP-binding</keyword>
<feature type="binding site" evidence="12">
    <location>
        <begin position="45"/>
        <end position="52"/>
    </location>
    <ligand>
        <name>ATP</name>
        <dbReference type="ChEBI" id="CHEBI:30616"/>
    </ligand>
</feature>
<feature type="domain" description="UvrD-like helicase ATP-binding" evidence="13">
    <location>
        <begin position="24"/>
        <end position="319"/>
    </location>
</feature>
<organism evidence="15 16">
    <name type="scientific">Pigmentiphaga humi</name>
    <dbReference type="NCBI Taxonomy" id="2478468"/>
    <lineage>
        <taxon>Bacteria</taxon>
        <taxon>Pseudomonadati</taxon>
        <taxon>Pseudomonadota</taxon>
        <taxon>Betaproteobacteria</taxon>
        <taxon>Burkholderiales</taxon>
        <taxon>Alcaligenaceae</taxon>
        <taxon>Pigmentiphaga</taxon>
    </lineage>
</organism>
<dbReference type="InterPro" id="IPR043764">
    <property type="entry name" value="DUF5710"/>
</dbReference>
<dbReference type="Gene3D" id="3.40.50.300">
    <property type="entry name" value="P-loop containing nucleotide triphosphate hydrolases"/>
    <property type="match status" value="2"/>
</dbReference>
<keyword evidence="16" id="KW-1185">Reference proteome</keyword>
<reference evidence="15 16" key="1">
    <citation type="submission" date="2018-10" db="EMBL/GenBank/DDBJ databases">
        <authorList>
            <person name="Criscuolo A."/>
        </authorList>
    </citation>
    <scope>NUCLEOTIDE SEQUENCE [LARGE SCALE GENOMIC DNA]</scope>
    <source>
        <strain evidence="15">DnA1</strain>
    </source>
</reference>
<dbReference type="EMBL" id="UWPJ01000009">
    <property type="protein sequence ID" value="VCU68984.1"/>
    <property type="molecule type" value="Genomic_DNA"/>
</dbReference>
<evidence type="ECO:0000259" key="14">
    <source>
        <dbReference type="PROSITE" id="PS51217"/>
    </source>
</evidence>
<name>A0A3P4AY22_9BURK</name>
<dbReference type="PANTHER" id="PTHR11070">
    <property type="entry name" value="UVRD / RECB / PCRA DNA HELICASE FAMILY MEMBER"/>
    <property type="match status" value="1"/>
</dbReference>
<dbReference type="PROSITE" id="PS51198">
    <property type="entry name" value="UVRD_HELICASE_ATP_BIND"/>
    <property type="match status" value="1"/>
</dbReference>
<evidence type="ECO:0000256" key="4">
    <source>
        <dbReference type="ARBA" id="ARBA00022806"/>
    </source>
</evidence>
<evidence type="ECO:0000256" key="11">
    <source>
        <dbReference type="ARBA" id="ARBA00048988"/>
    </source>
</evidence>
<dbReference type="GO" id="GO:0043138">
    <property type="term" value="F:3'-5' DNA helicase activity"/>
    <property type="evidence" value="ECO:0007669"/>
    <property type="project" value="UniProtKB-EC"/>
</dbReference>
<dbReference type="Pfam" id="PF18974">
    <property type="entry name" value="DUF5710"/>
    <property type="match status" value="1"/>
</dbReference>
<evidence type="ECO:0000256" key="5">
    <source>
        <dbReference type="ARBA" id="ARBA00022840"/>
    </source>
</evidence>
<proteinExistence type="inferred from homology"/>
<dbReference type="AlphaFoldDB" id="A0A3P4AY22"/>
<evidence type="ECO:0000256" key="12">
    <source>
        <dbReference type="PROSITE-ProRule" id="PRU00560"/>
    </source>
</evidence>
<dbReference type="GO" id="GO:0000725">
    <property type="term" value="P:recombinational repair"/>
    <property type="evidence" value="ECO:0007669"/>
    <property type="project" value="TreeGrafter"/>
</dbReference>
<dbReference type="Pfam" id="PF00580">
    <property type="entry name" value="UvrD-helicase"/>
    <property type="match status" value="1"/>
</dbReference>
<dbReference type="InterPro" id="IPR000212">
    <property type="entry name" value="DNA_helicase_UvrD/REP"/>
</dbReference>
<dbReference type="EC" id="5.6.2.4" evidence="9"/>
<keyword evidence="3 12" id="KW-0378">Hydrolase</keyword>
<dbReference type="InterPro" id="IPR014017">
    <property type="entry name" value="DNA_helicase_UvrD-like_C"/>
</dbReference>
<dbReference type="Gene3D" id="1.10.10.160">
    <property type="match status" value="1"/>
</dbReference>
<dbReference type="PANTHER" id="PTHR11070:SF2">
    <property type="entry name" value="ATP-DEPENDENT DNA HELICASE SRS2"/>
    <property type="match status" value="1"/>
</dbReference>
<comment type="similarity">
    <text evidence="1">Belongs to the helicase family. UvrD subfamily.</text>
</comment>
<keyword evidence="2 12" id="KW-0547">Nucleotide-binding</keyword>
<evidence type="ECO:0000256" key="1">
    <source>
        <dbReference type="ARBA" id="ARBA00009922"/>
    </source>
</evidence>
<evidence type="ECO:0000259" key="13">
    <source>
        <dbReference type="PROSITE" id="PS51198"/>
    </source>
</evidence>
<dbReference type="PROSITE" id="PS51217">
    <property type="entry name" value="UVRD_HELICASE_CTER"/>
    <property type="match status" value="1"/>
</dbReference>
<comment type="catalytic activity">
    <reaction evidence="8">
        <text>Couples ATP hydrolysis with the unwinding of duplex DNA by translocating in the 3'-5' direction.</text>
        <dbReference type="EC" id="5.6.2.4"/>
    </reaction>
</comment>
<evidence type="ECO:0000256" key="10">
    <source>
        <dbReference type="ARBA" id="ARBA00034923"/>
    </source>
</evidence>
<dbReference type="SUPFAM" id="SSF52540">
    <property type="entry name" value="P-loop containing nucleoside triphosphate hydrolases"/>
    <property type="match status" value="1"/>
</dbReference>
<sequence>MDILAEASSVPDHAPVYTAGMSSLLLTSEQRQIVSYGGRFLLIDAVAGSGKTTTLAHCIAHRERRGVAAESILALVFTPAAREVLQQRLAQAGASRAVRVSTYADFARSLLEGWRSQGVIDGAEVYLADAEAMRPYVYEAIETAAADPGADPDYGYDLNNLHAEAVINQLSRLKGTLALAGSGDVSDSELADQLDLPRGLVAVCRAYERLRRIDIGHYAFQSEHDLVGDVLAVCEQLGGLAALPHPALIVADEWHDANAAQITLLSRLTGTDTAIIAAGDKEQVVHSWNGADPRYMGEAFEHLFGGTRRLPLAFSFRCGPTLGGCAQALTAQRFESGRQGDTEVDILAYGRTQQDDCGAQLAAALAQSTRAGSGLALSDCAVILRDAHQSIALENALIAHDIPYVTDGCQSYVDRIEILMLRGILHIARQSMAPVREPAEVGAVLRALGLFAGLDYTEAEWRDAEKTIAADPETIRYFYRGRLSQTADAQEAVDAGTRRWRARFAQVCEHLLAQAHAWSAGQLLAYAARELNIADATRRLFVHRLDALAVARSIEGFIAYAGATGLDAAGLLDQLHQAQQHSGTWRKSRRRPLTLTTARAAKGKEWRAVHIPYVADGEFPQAHADPAEERRLFYVAMTRTCERLVLYTPQGHDSHFIRALNLPAARRAARDRPSLAATAPTRLYLHVPYADKDSARQLGAQWDPVQRKWWITLRMPRRPFAKWLPADDGAGQP</sequence>
<evidence type="ECO:0000256" key="7">
    <source>
        <dbReference type="ARBA" id="ARBA00023235"/>
    </source>
</evidence>
<comment type="catalytic activity">
    <reaction evidence="11">
        <text>ATP + H2O = ADP + phosphate + H(+)</text>
        <dbReference type="Rhea" id="RHEA:13065"/>
        <dbReference type="ChEBI" id="CHEBI:15377"/>
        <dbReference type="ChEBI" id="CHEBI:15378"/>
        <dbReference type="ChEBI" id="CHEBI:30616"/>
        <dbReference type="ChEBI" id="CHEBI:43474"/>
        <dbReference type="ChEBI" id="CHEBI:456216"/>
        <dbReference type="EC" id="5.6.2.4"/>
    </reaction>
</comment>
<dbReference type="GO" id="GO:0005524">
    <property type="term" value="F:ATP binding"/>
    <property type="evidence" value="ECO:0007669"/>
    <property type="project" value="UniProtKB-UniRule"/>
</dbReference>
<evidence type="ECO:0000256" key="9">
    <source>
        <dbReference type="ARBA" id="ARBA00034808"/>
    </source>
</evidence>
<evidence type="ECO:0000256" key="3">
    <source>
        <dbReference type="ARBA" id="ARBA00022801"/>
    </source>
</evidence>
<dbReference type="GO" id="GO:0016887">
    <property type="term" value="F:ATP hydrolysis activity"/>
    <property type="evidence" value="ECO:0007669"/>
    <property type="project" value="RHEA"/>
</dbReference>
<dbReference type="InterPro" id="IPR027417">
    <property type="entry name" value="P-loop_NTPase"/>
</dbReference>